<dbReference type="EMBL" id="MNPJ01000017">
    <property type="protein sequence ID" value="OQS54703.1"/>
    <property type="molecule type" value="Genomic_DNA"/>
</dbReference>
<protein>
    <recommendedName>
        <fullName evidence="4">Transmembrane protein</fullName>
    </recommendedName>
</protein>
<keyword evidence="1" id="KW-0812">Transmembrane</keyword>
<name>A0A1W0E621_9MICR</name>
<comment type="caution">
    <text evidence="2">The sequence shown here is derived from an EMBL/GenBank/DDBJ whole genome shotgun (WGS) entry which is preliminary data.</text>
</comment>
<gene>
    <name evidence="2" type="ORF">EHP00_983</name>
</gene>
<dbReference type="AlphaFoldDB" id="A0A1W0E621"/>
<organism evidence="2 3">
    <name type="scientific">Ecytonucleospora hepatopenaei</name>
    <dbReference type="NCBI Taxonomy" id="646526"/>
    <lineage>
        <taxon>Eukaryota</taxon>
        <taxon>Fungi</taxon>
        <taxon>Fungi incertae sedis</taxon>
        <taxon>Microsporidia</taxon>
        <taxon>Enterocytozoonidae</taxon>
        <taxon>Ecytonucleospora</taxon>
    </lineage>
</organism>
<evidence type="ECO:0008006" key="4">
    <source>
        <dbReference type="Google" id="ProtNLM"/>
    </source>
</evidence>
<sequence length="215" mass="24599">MFFIKGFQFFLQVNASFAREKESVNELINTVAQALNQKPDVIVKDTVNKLYAIGKSSEFVELRSLSAYTALVQTFKNSDLNTIIPRTISFLEDKNNDNKNEIIDELCEDYNVALVFFVFDNIDNATSLLSEIKFSDKYTKLTESKQVKELFLLFAKYADAVIKDVPAVKSIFAEAKKIFWLIIGLFIGVLTIFTGYLIVKYIVLKKKRETVELVK</sequence>
<evidence type="ECO:0000313" key="3">
    <source>
        <dbReference type="Proteomes" id="UP000192758"/>
    </source>
</evidence>
<keyword evidence="3" id="KW-1185">Reference proteome</keyword>
<dbReference type="Proteomes" id="UP000192758">
    <property type="component" value="Unassembled WGS sequence"/>
</dbReference>
<proteinExistence type="predicted"/>
<evidence type="ECO:0000313" key="2">
    <source>
        <dbReference type="EMBL" id="OQS54703.1"/>
    </source>
</evidence>
<feature type="transmembrane region" description="Helical" evidence="1">
    <location>
        <begin position="178"/>
        <end position="199"/>
    </location>
</feature>
<dbReference type="VEuPathDB" id="MicrosporidiaDB:EHP00_983"/>
<reference evidence="2 3" key="1">
    <citation type="journal article" date="2017" name="Environ. Microbiol.">
        <title>Decay of the glycolytic pathway and adaptation to intranuclear parasitism within Enterocytozoonidae microsporidia.</title>
        <authorList>
            <person name="Wiredu Boakye D."/>
            <person name="Jaroenlak P."/>
            <person name="Prachumwat A."/>
            <person name="Williams T.A."/>
            <person name="Bateman K.S."/>
            <person name="Itsathitphaisarn O."/>
            <person name="Sritunyalucksana K."/>
            <person name="Paszkiewicz K.H."/>
            <person name="Moore K.A."/>
            <person name="Stentiford G.D."/>
            <person name="Williams B.A."/>
        </authorList>
    </citation>
    <scope>NUCLEOTIDE SEQUENCE [LARGE SCALE GENOMIC DNA]</scope>
    <source>
        <strain evidence="2 3">TH1</strain>
    </source>
</reference>
<keyword evidence="1" id="KW-1133">Transmembrane helix</keyword>
<accession>A0A1W0E621</accession>
<evidence type="ECO:0000256" key="1">
    <source>
        <dbReference type="SAM" id="Phobius"/>
    </source>
</evidence>
<keyword evidence="1" id="KW-0472">Membrane</keyword>